<dbReference type="InterPro" id="IPR037066">
    <property type="entry name" value="Plug_dom_sf"/>
</dbReference>
<gene>
    <name evidence="2" type="ORF">GCM10023091_13430</name>
</gene>
<accession>A0ABP8LVW3</accession>
<reference evidence="3" key="1">
    <citation type="journal article" date="2019" name="Int. J. Syst. Evol. Microbiol.">
        <title>The Global Catalogue of Microorganisms (GCM) 10K type strain sequencing project: providing services to taxonomists for standard genome sequencing and annotation.</title>
        <authorList>
            <consortium name="The Broad Institute Genomics Platform"/>
            <consortium name="The Broad Institute Genome Sequencing Center for Infectious Disease"/>
            <person name="Wu L."/>
            <person name="Ma J."/>
        </authorList>
    </citation>
    <scope>NUCLEOTIDE SEQUENCE [LARGE SCALE GENOMIC DNA]</scope>
    <source>
        <strain evidence="3">JCM 31920</strain>
    </source>
</reference>
<dbReference type="SUPFAM" id="SSF56935">
    <property type="entry name" value="Porins"/>
    <property type="match status" value="1"/>
</dbReference>
<name>A0ABP8LVW3_9BACT</name>
<evidence type="ECO:0000313" key="3">
    <source>
        <dbReference type="Proteomes" id="UP001501508"/>
    </source>
</evidence>
<dbReference type="Gene3D" id="2.170.130.10">
    <property type="entry name" value="TonB-dependent receptor, plug domain"/>
    <property type="match status" value="1"/>
</dbReference>
<dbReference type="Proteomes" id="UP001501508">
    <property type="component" value="Unassembled WGS sequence"/>
</dbReference>
<feature type="domain" description="TonB-dependent receptor plug" evidence="1">
    <location>
        <begin position="63"/>
        <end position="174"/>
    </location>
</feature>
<dbReference type="EMBL" id="BAABEY010000014">
    <property type="protein sequence ID" value="GAA4436052.1"/>
    <property type="molecule type" value="Genomic_DNA"/>
</dbReference>
<evidence type="ECO:0000259" key="1">
    <source>
        <dbReference type="Pfam" id="PF07715"/>
    </source>
</evidence>
<dbReference type="PROSITE" id="PS51257">
    <property type="entry name" value="PROKAR_LIPOPROTEIN"/>
    <property type="match status" value="1"/>
</dbReference>
<dbReference type="InterPro" id="IPR023996">
    <property type="entry name" value="TonB-dep_OMP_SusC/RagA"/>
</dbReference>
<proteinExistence type="predicted"/>
<keyword evidence="3" id="KW-1185">Reference proteome</keyword>
<dbReference type="NCBIfam" id="TIGR04056">
    <property type="entry name" value="OMP_RagA_SusC"/>
    <property type="match status" value="1"/>
</dbReference>
<organism evidence="2 3">
    <name type="scientific">Ravibacter arvi</name>
    <dbReference type="NCBI Taxonomy" id="2051041"/>
    <lineage>
        <taxon>Bacteria</taxon>
        <taxon>Pseudomonadati</taxon>
        <taxon>Bacteroidota</taxon>
        <taxon>Cytophagia</taxon>
        <taxon>Cytophagales</taxon>
        <taxon>Spirosomataceae</taxon>
        <taxon>Ravibacter</taxon>
    </lineage>
</organism>
<protein>
    <submittedName>
        <fullName evidence="2">SusC/RagA family TonB-linked outer membrane protein</fullName>
    </submittedName>
</protein>
<comment type="caution">
    <text evidence="2">The sequence shown here is derived from an EMBL/GenBank/DDBJ whole genome shotgun (WGS) entry which is preliminary data.</text>
</comment>
<dbReference type="PROSITE" id="PS00018">
    <property type="entry name" value="EF_HAND_1"/>
    <property type="match status" value="1"/>
</dbReference>
<sequence length="974" mass="108947">MEKIYSYLKCLFTLAVLFACQERSFSQNVPAVAGANQRVPAPDTTERELVPLPFGNMTTKRYQSTGSAFTITGEQLERYPTADLRNALKSLIPGLNVQEIHGAPGHTAEEEQGRYGIAEKVEITGRGLRVRYLIDDVPVDITEMMLDPREIETVTFIKDITQKAMFGPYAANGVVLIRTKRGREEGHKIRANLESGVNFVGRMPGFVPADTYAEMNNQARQNSGMAPLYTPADIEAYRNGNPYDLYHPNVNFKEMMFRNSRSFNRVNVSASGGNSTVRYFSYLGYTGEGDLYKLGGKADFNRLNVRSNLDIRINDRLKVDLNVVAGISLRRSPNFGYATSEGSGNTRLVEMDLALPMVNTVPALAFPVYAKQGSELTAPVYGVSQLFTYNPIGNLVSNGQYTETSRNAAAKLNVQYDLSGLAPGLRSETSLSFDLVNLIRMGSAEQYAAYTVRPFKTSTGADTVALAVYQNAINDPQRRNLHDYYYQRFMVYEKLDYAKTFGRHDVYASGTYLLFRVAKDGVLEPQRFQSGVFTGRYTFDKKYTVSGVLNLTGTYSFSKENRNGAFPSIGLGWVVTEENFFKNQRLFDYLKVRGEAGILGFESNYAPFHYRDRWTTSTGTAFGPGPTGRWFGSTTDASPYVTVPARIGNPNLTWEKRKEVNLGVEGTLLDGRLGFEINYYNNLRHGQITQLPNSQPFIVGVSTSLPRYNHNQTRYFGVESAWKFSGGKNDFSYTIGANFTLPGSKIIESGDPEYRNAYQFRKGNPVDAYWGHRYLGKFTSNSEASQVPQLYDQQLEAGDLKYADLNNDGVVDEQDMTAIGHLTPRLVYGIHADLKYRNFGLYILGGGCAFYDIPMTNSYFWNGWGDNNYSNFVRDNVGGAYPRLTYERVNNNFVASDFWLMNGNYFKIQNVELSYDFSDAQVTRIGLGGLMLFVRGANLLTISGVKDVDPESVNSGLTMYPLNKTLTAGLKLSF</sequence>
<dbReference type="InterPro" id="IPR018247">
    <property type="entry name" value="EF_Hand_1_Ca_BS"/>
</dbReference>
<dbReference type="InterPro" id="IPR012910">
    <property type="entry name" value="Plug_dom"/>
</dbReference>
<dbReference type="Pfam" id="PF07715">
    <property type="entry name" value="Plug"/>
    <property type="match status" value="1"/>
</dbReference>
<dbReference type="RefSeq" id="WP_345027524.1">
    <property type="nucleotide sequence ID" value="NZ_BAABEY010000014.1"/>
</dbReference>
<evidence type="ECO:0000313" key="2">
    <source>
        <dbReference type="EMBL" id="GAA4436052.1"/>
    </source>
</evidence>